<name>A0A8B8DPU4_CRAVI</name>
<dbReference type="GO" id="GO:0005737">
    <property type="term" value="C:cytoplasm"/>
    <property type="evidence" value="ECO:0007669"/>
    <property type="project" value="TreeGrafter"/>
</dbReference>
<evidence type="ECO:0000256" key="1">
    <source>
        <dbReference type="ARBA" id="ARBA00004123"/>
    </source>
</evidence>
<evidence type="ECO:0000256" key="6">
    <source>
        <dbReference type="ARBA" id="ARBA00026003"/>
    </source>
</evidence>
<dbReference type="PRINTS" id="PR01849">
    <property type="entry name" value="UBIQUITINACT"/>
</dbReference>
<evidence type="ECO:0000259" key="10">
    <source>
        <dbReference type="Pfam" id="PF00899"/>
    </source>
</evidence>
<dbReference type="Proteomes" id="UP000694844">
    <property type="component" value="Chromosome 4"/>
</dbReference>
<comment type="pathway">
    <text evidence="2">Protein modification; protein sumoylation.</text>
</comment>
<dbReference type="RefSeq" id="XP_022329006.1">
    <property type="nucleotide sequence ID" value="XM_022473298.1"/>
</dbReference>
<evidence type="ECO:0000256" key="2">
    <source>
        <dbReference type="ARBA" id="ARBA00004718"/>
    </source>
</evidence>
<dbReference type="InterPro" id="IPR035985">
    <property type="entry name" value="Ubiquitin-activating_enz"/>
</dbReference>
<sequence>MGEEIHITEDEAALYDRQIRLWGLDAQRRLRAARVLLIGMKGLGAEIAKNIVLAGIKSLTLLDGTESTVEDSCSQFLISRNDVGRNRAEASLEQTQRLNPMVEVVADSQSPDQKSDEFFTQFDVVCATCCQQSTLLRINKICSHHKIKFFGGDVFGFYGFMFSDLGEHEYAEEVPKPKSKEDGEPAAKKAKKEETEMVTVKKSVTFSRLESALRIDWSSPNCQQKLKRTPSTFFIMQVLLDFIENNQRYPDTQNKDRDIELLLQQRSLTLDKLKLGSQKVVGEEFASFCFAELSPVCAIVGGVLGQEIIKAVSQRDPPHNNFFFYNGVEGSGLVDKISSL</sequence>
<organism evidence="11 12">
    <name type="scientific">Crassostrea virginica</name>
    <name type="common">Eastern oyster</name>
    <dbReference type="NCBI Taxonomy" id="6565"/>
    <lineage>
        <taxon>Eukaryota</taxon>
        <taxon>Metazoa</taxon>
        <taxon>Spiralia</taxon>
        <taxon>Lophotrochozoa</taxon>
        <taxon>Mollusca</taxon>
        <taxon>Bivalvia</taxon>
        <taxon>Autobranchia</taxon>
        <taxon>Pteriomorphia</taxon>
        <taxon>Ostreida</taxon>
        <taxon>Ostreoidea</taxon>
        <taxon>Ostreidae</taxon>
        <taxon>Crassostrea</taxon>
    </lineage>
</organism>
<comment type="similarity">
    <text evidence="3">Belongs to the ubiquitin-activating E1 family.</text>
</comment>
<keyword evidence="11" id="KW-1185">Reference proteome</keyword>
<dbReference type="Pfam" id="PF00899">
    <property type="entry name" value="ThiF"/>
    <property type="match status" value="1"/>
</dbReference>
<evidence type="ECO:0000256" key="4">
    <source>
        <dbReference type="ARBA" id="ARBA00022786"/>
    </source>
</evidence>
<proteinExistence type="inferred from homology"/>
<comment type="subunit">
    <text evidence="6">Heterodimer of SAE1 and UBA2/SAE2. The heterodimer corresponds to the two domains that are encoded on a single polypeptide chain in ubiquitin-activating enzyme E1. Interacts with UBE2I.</text>
</comment>
<dbReference type="PANTHER" id="PTHR10953:SF162">
    <property type="entry name" value="SUMO-ACTIVATING ENZYME SUBUNIT 1"/>
    <property type="match status" value="1"/>
</dbReference>
<dbReference type="Gene3D" id="3.40.50.720">
    <property type="entry name" value="NAD(P)-binding Rossmann-like Domain"/>
    <property type="match status" value="1"/>
</dbReference>
<dbReference type="InterPro" id="IPR000594">
    <property type="entry name" value="ThiF_NAD_FAD-bd"/>
</dbReference>
<dbReference type="GO" id="GO:0016925">
    <property type="term" value="P:protein sumoylation"/>
    <property type="evidence" value="ECO:0007669"/>
    <property type="project" value="TreeGrafter"/>
</dbReference>
<dbReference type="GO" id="GO:0019948">
    <property type="term" value="F:SUMO activating enzyme activity"/>
    <property type="evidence" value="ECO:0007669"/>
    <property type="project" value="TreeGrafter"/>
</dbReference>
<dbReference type="InterPro" id="IPR000011">
    <property type="entry name" value="UBQ/SUMO-activ_enz_E1-like"/>
</dbReference>
<accession>A0A8B8DPU4</accession>
<evidence type="ECO:0000256" key="5">
    <source>
        <dbReference type="ARBA" id="ARBA00023242"/>
    </source>
</evidence>
<dbReference type="SUPFAM" id="SSF69572">
    <property type="entry name" value="Activating enzymes of the ubiquitin-like proteins"/>
    <property type="match status" value="1"/>
</dbReference>
<keyword evidence="5" id="KW-0539">Nucleus</keyword>
<evidence type="ECO:0000313" key="12">
    <source>
        <dbReference type="RefSeq" id="XP_022329006.1"/>
    </source>
</evidence>
<reference evidence="12" key="1">
    <citation type="submission" date="2025-08" db="UniProtKB">
        <authorList>
            <consortium name="RefSeq"/>
        </authorList>
    </citation>
    <scope>IDENTIFICATION</scope>
    <source>
        <tissue evidence="12">Whole sample</tissue>
    </source>
</reference>
<feature type="domain" description="THIF-type NAD/FAD binding fold" evidence="10">
    <location>
        <begin position="15"/>
        <end position="330"/>
    </location>
</feature>
<evidence type="ECO:0000256" key="3">
    <source>
        <dbReference type="ARBA" id="ARBA00005673"/>
    </source>
</evidence>
<dbReference type="FunFam" id="3.40.50.720:FF:000744">
    <property type="entry name" value="Smt3 activating enzyme 1"/>
    <property type="match status" value="1"/>
</dbReference>
<dbReference type="KEGG" id="cvn:111127970"/>
<evidence type="ECO:0000256" key="7">
    <source>
        <dbReference type="ARBA" id="ARBA00044187"/>
    </source>
</evidence>
<evidence type="ECO:0000256" key="9">
    <source>
        <dbReference type="SAM" id="MobiDB-lite"/>
    </source>
</evidence>
<evidence type="ECO:0000313" key="11">
    <source>
        <dbReference type="Proteomes" id="UP000694844"/>
    </source>
</evidence>
<dbReference type="AlphaFoldDB" id="A0A8B8DPU4"/>
<dbReference type="OrthoDB" id="412647at2759"/>
<dbReference type="PANTHER" id="PTHR10953">
    <property type="entry name" value="UBIQUITIN-ACTIVATING ENZYME E1"/>
    <property type="match status" value="1"/>
</dbReference>
<gene>
    <name evidence="12" type="primary">LOC111127970</name>
</gene>
<protein>
    <recommendedName>
        <fullName evidence="7">SUMO-activating enzyme subunit 1</fullName>
    </recommendedName>
    <alternativeName>
        <fullName evidence="8">Ubiquitin-like 1-activating enzyme E1A</fullName>
    </alternativeName>
</protein>
<dbReference type="CDD" id="cd01492">
    <property type="entry name" value="Aos1_SUMO"/>
    <property type="match status" value="1"/>
</dbReference>
<dbReference type="GO" id="GO:0031510">
    <property type="term" value="C:SUMO activating enzyme complex"/>
    <property type="evidence" value="ECO:0007669"/>
    <property type="project" value="TreeGrafter"/>
</dbReference>
<feature type="region of interest" description="Disordered" evidence="9">
    <location>
        <begin position="173"/>
        <end position="194"/>
    </location>
</feature>
<comment type="subcellular location">
    <subcellularLocation>
        <location evidence="1">Nucleus</location>
    </subcellularLocation>
</comment>
<evidence type="ECO:0000256" key="8">
    <source>
        <dbReference type="ARBA" id="ARBA00044354"/>
    </source>
</evidence>
<keyword evidence="4" id="KW-0833">Ubl conjugation pathway</keyword>
<dbReference type="GeneID" id="111127970"/>
<dbReference type="InterPro" id="IPR045886">
    <property type="entry name" value="ThiF/MoeB/HesA"/>
</dbReference>